<dbReference type="Gene3D" id="3.30.560.10">
    <property type="entry name" value="Glucose Oxidase, domain 3"/>
    <property type="match status" value="1"/>
</dbReference>
<keyword evidence="3" id="KW-0285">Flavoprotein</keyword>
<dbReference type="EMBL" id="JBAHYK010000083">
    <property type="protein sequence ID" value="KAL0578811.1"/>
    <property type="molecule type" value="Genomic_DNA"/>
</dbReference>
<reference evidence="6 7" key="1">
    <citation type="submission" date="2024-02" db="EMBL/GenBank/DDBJ databases">
        <title>A draft genome for the cacao thread blight pathogen Marasmius crinis-equi.</title>
        <authorList>
            <person name="Cohen S.P."/>
            <person name="Baruah I.K."/>
            <person name="Amoako-Attah I."/>
            <person name="Bukari Y."/>
            <person name="Meinhardt L.W."/>
            <person name="Bailey B.A."/>
        </authorList>
    </citation>
    <scope>NUCLEOTIDE SEQUENCE [LARGE SCALE GENOMIC DNA]</scope>
    <source>
        <strain evidence="6 7">GH-76</strain>
    </source>
</reference>
<dbReference type="SUPFAM" id="SSF54373">
    <property type="entry name" value="FAD-linked reductases, C-terminal domain"/>
    <property type="match status" value="1"/>
</dbReference>
<feature type="domain" description="Glucose-methanol-choline oxidoreductase N-terminal" evidence="5">
    <location>
        <begin position="162"/>
        <end position="176"/>
    </location>
</feature>
<dbReference type="PIRSF" id="PIRSF000137">
    <property type="entry name" value="Alcohol_oxidase"/>
    <property type="match status" value="1"/>
</dbReference>
<dbReference type="InterPro" id="IPR012132">
    <property type="entry name" value="GMC_OxRdtase"/>
</dbReference>
<evidence type="ECO:0000313" key="7">
    <source>
        <dbReference type="Proteomes" id="UP001465976"/>
    </source>
</evidence>
<evidence type="ECO:0000256" key="4">
    <source>
        <dbReference type="ARBA" id="ARBA00022827"/>
    </source>
</evidence>
<proteinExistence type="inferred from homology"/>
<sequence length="460" mass="49716">MIELNIMEQNERWQFPTDNHDQTGQFDPVVHGFKGITSVSLNGFPTPAIDARVAQLTQELSDEFPFNLDINSGFPLGVGWAQETVKHGVRSSSFTSYLGPEFASRPNLHVLLNAQAIRVSPITRDDRRASSASTFGLVEFARDRNDVHRTVSATKEILISGGSLETPKLLMNSGIGDSAVLPTLGISPLIHLPDVGKNLSVHIAVNLPFFVNETFKETTFDDNIRNSTRREGLIREWQKTGGGGPFGVAYVSHFVYSRLPEDAPGMLDAEGDPSSGPFSPHIGTTTQNGNLNPPPEGYFFSAPATLLTPTSRGTISINTTDPFAQPIINFGCLTTQFDVFALREAIKSVWRFVSASAWDGYILRPAISISVDSSDEELEAYARGNAAPNGHIVGTAAMSSKGAAYGVVDPDLKVKGTRGLRVVDASVLPFVPAGNTMAPIYAFAERVADLIKVEWAGSHK</sequence>
<comment type="similarity">
    <text evidence="2">Belongs to the GMC oxidoreductase family.</text>
</comment>
<evidence type="ECO:0000256" key="3">
    <source>
        <dbReference type="ARBA" id="ARBA00022630"/>
    </source>
</evidence>
<evidence type="ECO:0000256" key="1">
    <source>
        <dbReference type="ARBA" id="ARBA00001974"/>
    </source>
</evidence>
<keyword evidence="7" id="KW-1185">Reference proteome</keyword>
<dbReference type="InterPro" id="IPR000172">
    <property type="entry name" value="GMC_OxRdtase_N"/>
</dbReference>
<evidence type="ECO:0000259" key="5">
    <source>
        <dbReference type="PROSITE" id="PS00624"/>
    </source>
</evidence>
<dbReference type="Proteomes" id="UP001465976">
    <property type="component" value="Unassembled WGS sequence"/>
</dbReference>
<name>A0ABR3FTL0_9AGAR</name>
<dbReference type="InterPro" id="IPR036188">
    <property type="entry name" value="FAD/NAD-bd_sf"/>
</dbReference>
<keyword evidence="4" id="KW-0274">FAD</keyword>
<evidence type="ECO:0000313" key="6">
    <source>
        <dbReference type="EMBL" id="KAL0578811.1"/>
    </source>
</evidence>
<organism evidence="6 7">
    <name type="scientific">Marasmius crinis-equi</name>
    <dbReference type="NCBI Taxonomy" id="585013"/>
    <lineage>
        <taxon>Eukaryota</taxon>
        <taxon>Fungi</taxon>
        <taxon>Dikarya</taxon>
        <taxon>Basidiomycota</taxon>
        <taxon>Agaricomycotina</taxon>
        <taxon>Agaricomycetes</taxon>
        <taxon>Agaricomycetidae</taxon>
        <taxon>Agaricales</taxon>
        <taxon>Marasmiineae</taxon>
        <taxon>Marasmiaceae</taxon>
        <taxon>Marasmius</taxon>
    </lineage>
</organism>
<dbReference type="Pfam" id="PF05199">
    <property type="entry name" value="GMC_oxred_C"/>
    <property type="match status" value="1"/>
</dbReference>
<dbReference type="Pfam" id="PF00732">
    <property type="entry name" value="GMC_oxred_N"/>
    <property type="match status" value="1"/>
</dbReference>
<accession>A0ABR3FTL0</accession>
<evidence type="ECO:0000256" key="2">
    <source>
        <dbReference type="ARBA" id="ARBA00010790"/>
    </source>
</evidence>
<dbReference type="SUPFAM" id="SSF51905">
    <property type="entry name" value="FAD/NAD(P)-binding domain"/>
    <property type="match status" value="1"/>
</dbReference>
<gene>
    <name evidence="6" type="ORF">V5O48_003178</name>
</gene>
<dbReference type="Gene3D" id="3.50.50.60">
    <property type="entry name" value="FAD/NAD(P)-binding domain"/>
    <property type="match status" value="1"/>
</dbReference>
<dbReference type="PROSITE" id="PS00624">
    <property type="entry name" value="GMC_OXRED_2"/>
    <property type="match status" value="1"/>
</dbReference>
<comment type="cofactor">
    <cofactor evidence="1">
        <name>FAD</name>
        <dbReference type="ChEBI" id="CHEBI:57692"/>
    </cofactor>
</comment>
<protein>
    <recommendedName>
        <fullName evidence="5">Glucose-methanol-choline oxidoreductase N-terminal domain-containing protein</fullName>
    </recommendedName>
</protein>
<comment type="caution">
    <text evidence="6">The sequence shown here is derived from an EMBL/GenBank/DDBJ whole genome shotgun (WGS) entry which is preliminary data.</text>
</comment>
<dbReference type="PANTHER" id="PTHR11552">
    <property type="entry name" value="GLUCOSE-METHANOL-CHOLINE GMC OXIDOREDUCTASE"/>
    <property type="match status" value="1"/>
</dbReference>
<dbReference type="InterPro" id="IPR007867">
    <property type="entry name" value="GMC_OxRtase_C"/>
</dbReference>
<dbReference type="PANTHER" id="PTHR11552:SF147">
    <property type="entry name" value="CHOLINE DEHYDROGENASE, MITOCHONDRIAL"/>
    <property type="match status" value="1"/>
</dbReference>